<evidence type="ECO:0000313" key="3">
    <source>
        <dbReference type="Proteomes" id="UP000435112"/>
    </source>
</evidence>
<evidence type="ECO:0000313" key="2">
    <source>
        <dbReference type="EMBL" id="KAE8983728.1"/>
    </source>
</evidence>
<name>A0A6A3ISI1_9STRA</name>
<reference evidence="2 3" key="1">
    <citation type="submission" date="2018-09" db="EMBL/GenBank/DDBJ databases">
        <title>Genomic investigation of the strawberry pathogen Phytophthora fragariae indicates pathogenicity is determined by transcriptional variation in three key races.</title>
        <authorList>
            <person name="Adams T.M."/>
            <person name="Armitage A.D."/>
            <person name="Sobczyk M.K."/>
            <person name="Bates H.J."/>
            <person name="Dunwell J.M."/>
            <person name="Nellist C.F."/>
            <person name="Harrison R.J."/>
        </authorList>
    </citation>
    <scope>NUCLEOTIDE SEQUENCE [LARGE SCALE GENOMIC DNA]</scope>
    <source>
        <strain evidence="2 3">SCRP324</strain>
    </source>
</reference>
<dbReference type="AlphaFoldDB" id="A0A6A3ISI1"/>
<comment type="caution">
    <text evidence="2">The sequence shown here is derived from an EMBL/GenBank/DDBJ whole genome shotgun (WGS) entry which is preliminary data.</text>
</comment>
<accession>A0A6A3ISI1</accession>
<dbReference type="OrthoDB" id="10425538at2759"/>
<protein>
    <submittedName>
        <fullName evidence="2">Uncharacterized protein</fullName>
    </submittedName>
</protein>
<evidence type="ECO:0000256" key="1">
    <source>
        <dbReference type="SAM" id="MobiDB-lite"/>
    </source>
</evidence>
<proteinExistence type="predicted"/>
<dbReference type="Proteomes" id="UP000435112">
    <property type="component" value="Unassembled WGS sequence"/>
</dbReference>
<gene>
    <name evidence="2" type="ORF">PR002_g23168</name>
</gene>
<dbReference type="EMBL" id="QXFU01002604">
    <property type="protein sequence ID" value="KAE8983728.1"/>
    <property type="molecule type" value="Genomic_DNA"/>
</dbReference>
<organism evidence="2 3">
    <name type="scientific">Phytophthora rubi</name>
    <dbReference type="NCBI Taxonomy" id="129364"/>
    <lineage>
        <taxon>Eukaryota</taxon>
        <taxon>Sar</taxon>
        <taxon>Stramenopiles</taxon>
        <taxon>Oomycota</taxon>
        <taxon>Peronosporomycetes</taxon>
        <taxon>Peronosporales</taxon>
        <taxon>Peronosporaceae</taxon>
        <taxon>Phytophthora</taxon>
    </lineage>
</organism>
<feature type="region of interest" description="Disordered" evidence="1">
    <location>
        <begin position="1"/>
        <end position="32"/>
    </location>
</feature>
<sequence>MSGKRAQPSITNFFAKKPRPEPDDDSGCTKTATPLPLLTSFRSKQDHAAREWCTKYGVPDSVADCTIADFVKRDPA</sequence>